<sequence length="184" mass="20491">MEKQITELLSSYKEAAIFISICINILIAILGVVPTVFITSANIAVFGFWEGALLSFIGESIGAAAAFWLYRKGFKKISQKELSRFKKGRELMEVRGRNAFYLILAFRLLPFIPSGVVTFFAAIGSVSISIFVLASSLGKVPAMFIEAYSVYQVTNLTWQGKVILFLAAIYILMLVFRKRKSANH</sequence>
<dbReference type="PANTHER" id="PTHR12677:SF55">
    <property type="entry name" value="UNDECAPRENYL PHOSPHATE TRANSPORTER SAOUHSC_00901-RELATED"/>
    <property type="match status" value="1"/>
</dbReference>
<name>A0A366Y179_9BACI</name>
<dbReference type="InterPro" id="IPR032816">
    <property type="entry name" value="VTT_dom"/>
</dbReference>
<dbReference type="InterPro" id="IPR015414">
    <property type="entry name" value="TMEM64"/>
</dbReference>
<comment type="caution">
    <text evidence="8">The sequence shown here is derived from an EMBL/GenBank/DDBJ whole genome shotgun (WGS) entry which is preliminary data.</text>
</comment>
<feature type="domain" description="VTT" evidence="7">
    <location>
        <begin position="33"/>
        <end position="151"/>
    </location>
</feature>
<proteinExistence type="inferred from homology"/>
<evidence type="ECO:0000313" key="9">
    <source>
        <dbReference type="Proteomes" id="UP000253314"/>
    </source>
</evidence>
<feature type="transmembrane region" description="Helical" evidence="6">
    <location>
        <begin position="21"/>
        <end position="46"/>
    </location>
</feature>
<evidence type="ECO:0000256" key="6">
    <source>
        <dbReference type="RuleBase" id="RU366058"/>
    </source>
</evidence>
<dbReference type="Pfam" id="PF09335">
    <property type="entry name" value="VTT_dom"/>
    <property type="match status" value="1"/>
</dbReference>
<dbReference type="Proteomes" id="UP000253314">
    <property type="component" value="Unassembled WGS sequence"/>
</dbReference>
<evidence type="ECO:0000256" key="3">
    <source>
        <dbReference type="ARBA" id="ARBA00022692"/>
    </source>
</evidence>
<dbReference type="AlphaFoldDB" id="A0A366Y179"/>
<evidence type="ECO:0000259" key="7">
    <source>
        <dbReference type="Pfam" id="PF09335"/>
    </source>
</evidence>
<feature type="transmembrane region" description="Helical" evidence="6">
    <location>
        <begin position="99"/>
        <end position="132"/>
    </location>
</feature>
<keyword evidence="2 6" id="KW-1003">Cell membrane</keyword>
<evidence type="ECO:0000256" key="5">
    <source>
        <dbReference type="ARBA" id="ARBA00023136"/>
    </source>
</evidence>
<evidence type="ECO:0000313" key="8">
    <source>
        <dbReference type="EMBL" id="RBW70174.1"/>
    </source>
</evidence>
<gene>
    <name evidence="8" type="ORF">DS031_08275</name>
</gene>
<accession>A0A366Y179</accession>
<feature type="transmembrane region" description="Helical" evidence="6">
    <location>
        <begin position="52"/>
        <end position="70"/>
    </location>
</feature>
<dbReference type="PANTHER" id="PTHR12677">
    <property type="entry name" value="GOLGI APPARATUS MEMBRANE PROTEIN TVP38-RELATED"/>
    <property type="match status" value="1"/>
</dbReference>
<feature type="transmembrane region" description="Helical" evidence="6">
    <location>
        <begin position="158"/>
        <end position="176"/>
    </location>
</feature>
<keyword evidence="5 6" id="KW-0472">Membrane</keyword>
<keyword evidence="9" id="KW-1185">Reference proteome</keyword>
<comment type="similarity">
    <text evidence="6">Belongs to the TVP38/TMEM64 family.</text>
</comment>
<keyword evidence="3 6" id="KW-0812">Transmembrane</keyword>
<keyword evidence="4 6" id="KW-1133">Transmembrane helix</keyword>
<protein>
    <recommendedName>
        <fullName evidence="6">TVP38/TMEM64 family membrane protein</fullName>
    </recommendedName>
</protein>
<comment type="caution">
    <text evidence="6">Lacks conserved residue(s) required for the propagation of feature annotation.</text>
</comment>
<reference evidence="8 9" key="1">
    <citation type="submission" date="2018-07" db="EMBL/GenBank/DDBJ databases">
        <title>Lottiidibacillus patelloidae gen. nov., sp. nov., isolated from the intestinal tract of a marine limpet and the reclassification of B. taeanensis BH030017T, B. algicola KMM 3737T and B. hwajinpoensis SW-72T as genus Lottiidibacillus.</title>
        <authorList>
            <person name="Liu R."/>
            <person name="Huang Z."/>
        </authorList>
    </citation>
    <scope>NUCLEOTIDE SEQUENCE [LARGE SCALE GENOMIC DNA]</scope>
    <source>
        <strain evidence="8 9">BH030017</strain>
    </source>
</reference>
<organism evidence="8 9">
    <name type="scientific">Bacillus taeanensis</name>
    <dbReference type="NCBI Taxonomy" id="273032"/>
    <lineage>
        <taxon>Bacteria</taxon>
        <taxon>Bacillati</taxon>
        <taxon>Bacillota</taxon>
        <taxon>Bacilli</taxon>
        <taxon>Bacillales</taxon>
        <taxon>Bacillaceae</taxon>
        <taxon>Bacillus</taxon>
    </lineage>
</organism>
<evidence type="ECO:0000256" key="2">
    <source>
        <dbReference type="ARBA" id="ARBA00022475"/>
    </source>
</evidence>
<dbReference type="OrthoDB" id="5471155at2"/>
<dbReference type="GO" id="GO:0005886">
    <property type="term" value="C:plasma membrane"/>
    <property type="evidence" value="ECO:0007669"/>
    <property type="project" value="UniProtKB-SubCell"/>
</dbReference>
<evidence type="ECO:0000256" key="4">
    <source>
        <dbReference type="ARBA" id="ARBA00022989"/>
    </source>
</evidence>
<dbReference type="EMBL" id="QOCW01000006">
    <property type="protein sequence ID" value="RBW70174.1"/>
    <property type="molecule type" value="Genomic_DNA"/>
</dbReference>
<dbReference type="RefSeq" id="WP_113805484.1">
    <property type="nucleotide sequence ID" value="NZ_QOCW01000006.1"/>
</dbReference>
<comment type="subcellular location">
    <subcellularLocation>
        <location evidence="1 6">Cell membrane</location>
        <topology evidence="1 6">Multi-pass membrane protein</topology>
    </subcellularLocation>
</comment>
<evidence type="ECO:0000256" key="1">
    <source>
        <dbReference type="ARBA" id="ARBA00004651"/>
    </source>
</evidence>